<proteinExistence type="predicted"/>
<organism evidence="1">
    <name type="scientific">marine sediment metagenome</name>
    <dbReference type="NCBI Taxonomy" id="412755"/>
    <lineage>
        <taxon>unclassified sequences</taxon>
        <taxon>metagenomes</taxon>
        <taxon>ecological metagenomes</taxon>
    </lineage>
</organism>
<feature type="non-terminal residue" evidence="1">
    <location>
        <position position="71"/>
    </location>
</feature>
<name>A0A0F8ZGS8_9ZZZZ</name>
<dbReference type="InterPro" id="IPR012340">
    <property type="entry name" value="NA-bd_OB-fold"/>
</dbReference>
<evidence type="ECO:0000313" key="1">
    <source>
        <dbReference type="EMBL" id="KKK85215.1"/>
    </source>
</evidence>
<accession>A0A0F8ZGS8</accession>
<reference evidence="1" key="1">
    <citation type="journal article" date="2015" name="Nature">
        <title>Complex archaea that bridge the gap between prokaryotes and eukaryotes.</title>
        <authorList>
            <person name="Spang A."/>
            <person name="Saw J.H."/>
            <person name="Jorgensen S.L."/>
            <person name="Zaremba-Niedzwiedzka K."/>
            <person name="Martijn J."/>
            <person name="Lind A.E."/>
            <person name="van Eijk R."/>
            <person name="Schleper C."/>
            <person name="Guy L."/>
            <person name="Ettema T.J."/>
        </authorList>
    </citation>
    <scope>NUCLEOTIDE SEQUENCE</scope>
</reference>
<gene>
    <name evidence="1" type="ORF">LCGC14_2775520</name>
</gene>
<dbReference type="EMBL" id="LAZR01051410">
    <property type="protein sequence ID" value="KKK85215.1"/>
    <property type="molecule type" value="Genomic_DNA"/>
</dbReference>
<evidence type="ECO:0008006" key="2">
    <source>
        <dbReference type="Google" id="ProtNLM"/>
    </source>
</evidence>
<protein>
    <recommendedName>
        <fullName evidence="2">Proteasomal ATPase OB C-terminal domain-containing protein</fullName>
    </recommendedName>
</protein>
<dbReference type="Gene3D" id="2.40.50.140">
    <property type="entry name" value="Nucleic acid-binding proteins"/>
    <property type="match status" value="1"/>
</dbReference>
<dbReference type="AlphaFoldDB" id="A0A0F8ZGS8"/>
<sequence>MTAESDIKKIKSLQKENSHLRFVLESMKNSPLIVGQVQKILKDGRVIVSHAPGNQLLIPPRPDLTPEPGDT</sequence>
<comment type="caution">
    <text evidence="1">The sequence shown here is derived from an EMBL/GenBank/DDBJ whole genome shotgun (WGS) entry which is preliminary data.</text>
</comment>